<protein>
    <submittedName>
        <fullName evidence="2">Uncharacterized protein</fullName>
    </submittedName>
</protein>
<dbReference type="KEGG" id="llu:AKJ09_06810"/>
<organism evidence="2 3">
    <name type="scientific">Labilithrix luteola</name>
    <dbReference type="NCBI Taxonomy" id="1391654"/>
    <lineage>
        <taxon>Bacteria</taxon>
        <taxon>Pseudomonadati</taxon>
        <taxon>Myxococcota</taxon>
        <taxon>Polyangia</taxon>
        <taxon>Polyangiales</taxon>
        <taxon>Labilitrichaceae</taxon>
        <taxon>Labilithrix</taxon>
    </lineage>
</organism>
<evidence type="ECO:0000313" key="3">
    <source>
        <dbReference type="Proteomes" id="UP000064967"/>
    </source>
</evidence>
<gene>
    <name evidence="2" type="ORF">AKJ09_06810</name>
</gene>
<proteinExistence type="predicted"/>
<evidence type="ECO:0000313" key="2">
    <source>
        <dbReference type="EMBL" id="AKV00147.1"/>
    </source>
</evidence>
<dbReference type="STRING" id="1391654.AKJ09_06810"/>
<evidence type="ECO:0000256" key="1">
    <source>
        <dbReference type="SAM" id="MobiDB-lite"/>
    </source>
</evidence>
<feature type="region of interest" description="Disordered" evidence="1">
    <location>
        <begin position="209"/>
        <end position="232"/>
    </location>
</feature>
<dbReference type="SUPFAM" id="SSF82171">
    <property type="entry name" value="DPP6 N-terminal domain-like"/>
    <property type="match status" value="1"/>
</dbReference>
<name>A0A0K1Q3D8_9BACT</name>
<accession>A0A0K1Q3D8</accession>
<sequence length="232" mass="25436">MWHPNVAALLFRRTTNSTSSVAAFFPETETEVSLGAGLPYRWLPGSAKLVVRDNANWALVDMTDPASPVRVELPDGDPSTIFDEAASPDGRWLLLGHWQKNTAWWTALDLQTPHPWAATEVFRTTGAFGTVGVEWAPSSDFVLFTERTTKPKATRVDLPTYSARPSEFELGPTPSGFTWAGHFNPADGTLATPHRGHLALLPPADWSEAAPAPLGDTPDWSLPSWRPANVRR</sequence>
<dbReference type="Proteomes" id="UP000064967">
    <property type="component" value="Chromosome"/>
</dbReference>
<dbReference type="EMBL" id="CP012333">
    <property type="protein sequence ID" value="AKV00147.1"/>
    <property type="molecule type" value="Genomic_DNA"/>
</dbReference>
<keyword evidence="3" id="KW-1185">Reference proteome</keyword>
<dbReference type="AlphaFoldDB" id="A0A0K1Q3D8"/>
<reference evidence="2 3" key="1">
    <citation type="submission" date="2015-08" db="EMBL/GenBank/DDBJ databases">
        <authorList>
            <person name="Babu N.S."/>
            <person name="Beckwith C.J."/>
            <person name="Beseler K.G."/>
            <person name="Brison A."/>
            <person name="Carone J.V."/>
            <person name="Caskin T.P."/>
            <person name="Diamond M."/>
            <person name="Durham M.E."/>
            <person name="Foxe J.M."/>
            <person name="Go M."/>
            <person name="Henderson B.A."/>
            <person name="Jones I.B."/>
            <person name="McGettigan J.A."/>
            <person name="Micheletti S.J."/>
            <person name="Nasrallah M.E."/>
            <person name="Ortiz D."/>
            <person name="Piller C.R."/>
            <person name="Privatt S.R."/>
            <person name="Schneider S.L."/>
            <person name="Sharp S."/>
            <person name="Smith T.C."/>
            <person name="Stanton J.D."/>
            <person name="Ullery H.E."/>
            <person name="Wilson R.J."/>
            <person name="Serrano M.G."/>
            <person name="Buck G."/>
            <person name="Lee V."/>
            <person name="Wang Y."/>
            <person name="Carvalho R."/>
            <person name="Voegtly L."/>
            <person name="Shi R."/>
            <person name="Duckworth R."/>
            <person name="Johnson A."/>
            <person name="Loviza R."/>
            <person name="Walstead R."/>
            <person name="Shah Z."/>
            <person name="Kiflezghi M."/>
            <person name="Wade K."/>
            <person name="Ball S.L."/>
            <person name="Bradley K.W."/>
            <person name="Asai D.J."/>
            <person name="Bowman C.A."/>
            <person name="Russell D.A."/>
            <person name="Pope W.H."/>
            <person name="Jacobs-Sera D."/>
            <person name="Hendrix R.W."/>
            <person name="Hatfull G.F."/>
        </authorList>
    </citation>
    <scope>NUCLEOTIDE SEQUENCE [LARGE SCALE GENOMIC DNA]</scope>
    <source>
        <strain evidence="2 3">DSM 27648</strain>
    </source>
</reference>
<dbReference type="RefSeq" id="WP_146651487.1">
    <property type="nucleotide sequence ID" value="NZ_CP012333.1"/>
</dbReference>